<evidence type="ECO:0000256" key="1">
    <source>
        <dbReference type="SAM" id="MobiDB-lite"/>
    </source>
</evidence>
<reference evidence="2" key="1">
    <citation type="journal article" date="1999" name="Methods Enzymol.">
        <title>High-efficiency full-length cDNA cloning.</title>
        <authorList>
            <person name="Carninci P."/>
            <person name="Hayashizaki Y."/>
        </authorList>
    </citation>
    <scope>NUCLEOTIDE SEQUENCE</scope>
    <source>
        <strain evidence="2">C57BL/6J</strain>
        <tissue evidence="2">Corpora quadrigemina</tissue>
    </source>
</reference>
<dbReference type="AGR" id="MGI:3802094"/>
<proteinExistence type="evidence at transcript level"/>
<organism evidence="2">
    <name type="scientific">Mus musculus</name>
    <name type="common">Mouse</name>
    <dbReference type="NCBI Taxonomy" id="10090"/>
    <lineage>
        <taxon>Eukaryota</taxon>
        <taxon>Metazoa</taxon>
        <taxon>Chordata</taxon>
        <taxon>Craniata</taxon>
        <taxon>Vertebrata</taxon>
        <taxon>Euteleostomi</taxon>
        <taxon>Mammalia</taxon>
        <taxon>Eutheria</taxon>
        <taxon>Euarchontoglires</taxon>
        <taxon>Glires</taxon>
        <taxon>Rodentia</taxon>
        <taxon>Myomorpha</taxon>
        <taxon>Muroidea</taxon>
        <taxon>Muridae</taxon>
        <taxon>Murinae</taxon>
        <taxon>Mus</taxon>
        <taxon>Mus</taxon>
    </lineage>
</organism>
<accession>Q3USU7</accession>
<sequence length="169" mass="18629">MRTWLETDATHWRRSRRTPSSSDTSSAGCEWAWLGRRFLSLTWCPCGFNIDSHPPPNCPHPAVSPSLCSNLSLDIGHHDFVASPSQQKCSATQIWDCHPIPTALQLLRAETLKPIPGDHYNGWPGIPGTPPCHSEDPGPGTHRCSSILGRHGIHSPARRRCNAGTSRRT</sequence>
<name>Q3USU7_MOUSE</name>
<dbReference type="EMBL" id="AK140090">
    <property type="protein sequence ID" value="BAE24233.1"/>
    <property type="molecule type" value="mRNA"/>
</dbReference>
<evidence type="ECO:0000313" key="2">
    <source>
        <dbReference type="EMBL" id="BAE24233.1"/>
    </source>
</evidence>
<gene>
    <name evidence="3" type="primary">Gm15998</name>
    <name evidence="3" type="synonym">OTTMUSG00000028864</name>
</gene>
<evidence type="ECO:0000313" key="3">
    <source>
        <dbReference type="MGI" id="MGI:3802094"/>
    </source>
</evidence>
<reference evidence="2" key="4">
    <citation type="journal article" date="2001" name="Nature">
        <title>Functional annotation of a full-length mouse cDNA collection.</title>
        <authorList>
            <consortium name="The RIKEN Genome Exploration Research Group Phase II Team and the FANTOM Consortium"/>
        </authorList>
    </citation>
    <scope>NUCLEOTIDE SEQUENCE</scope>
    <source>
        <strain evidence="2">C57BL/6J</strain>
        <tissue evidence="2">Corpora quadrigemina</tissue>
    </source>
</reference>
<reference evidence="2" key="3">
    <citation type="journal article" date="2000" name="Genome Res.">
        <title>RIKEN integrated sequence analysis (RISA) system--384-format sequencing pipeline with 384 multicapillary sequencer.</title>
        <authorList>
            <person name="Shibata K."/>
            <person name="Itoh M."/>
            <person name="Aizawa K."/>
            <person name="Nagaoka S."/>
            <person name="Sasaki N."/>
            <person name="Carninci P."/>
            <person name="Konno H."/>
            <person name="Akiyama J."/>
            <person name="Nishi K."/>
            <person name="Kitsunai T."/>
            <person name="Tashiro H."/>
            <person name="Itoh M."/>
            <person name="Sumi N."/>
            <person name="Ishii Y."/>
            <person name="Nakamura S."/>
            <person name="Hazama M."/>
            <person name="Nishine T."/>
            <person name="Harada A."/>
            <person name="Yamamoto R."/>
            <person name="Matsumoto H."/>
            <person name="Sakaguchi S."/>
            <person name="Ikegami T."/>
            <person name="Kashiwagi K."/>
            <person name="Fujiwake S."/>
            <person name="Inoue K."/>
            <person name="Togawa Y."/>
            <person name="Izawa M."/>
            <person name="Ohara E."/>
            <person name="Watahiki M."/>
            <person name="Yoneda Y."/>
            <person name="Ishikawa T."/>
            <person name="Ozawa K."/>
            <person name="Tanaka T."/>
            <person name="Matsuura S."/>
            <person name="Kawai J."/>
            <person name="Okazaki Y."/>
            <person name="Muramatsu M."/>
            <person name="Inoue Y."/>
            <person name="Kira A."/>
            <person name="Hayashizaki Y."/>
        </authorList>
    </citation>
    <scope>NUCLEOTIDE SEQUENCE</scope>
    <source>
        <strain evidence="2">C57BL/6J</strain>
        <tissue evidence="2">Corpora quadrigemina</tissue>
    </source>
</reference>
<reference evidence="2" key="7">
    <citation type="journal article" date="2005" name="Science">
        <title>The Transcriptional Landscape of the Mammalian Genome.</title>
        <authorList>
            <consortium name="The FANTOM Consortium"/>
            <consortium name="Riken Genome Exploration Research Group and Genome Science Group (Genome Network Project Core Group)"/>
        </authorList>
    </citation>
    <scope>NUCLEOTIDE SEQUENCE</scope>
    <source>
        <strain evidence="2">C57BL/6J</strain>
        <tissue evidence="2">Corpora quadrigemina</tissue>
    </source>
</reference>
<reference evidence="2" key="5">
    <citation type="journal article" date="2002" name="Nature">
        <title>Analysis of the mouse transcriptome based on functional annotation of 60,770 full-length cDNAs.</title>
        <authorList>
            <consortium name="The FANTOM Consortium and the RIKEN Genome Exploration Research Group Phase I and II Team"/>
        </authorList>
    </citation>
    <scope>NUCLEOTIDE SEQUENCE</scope>
    <source>
        <strain evidence="2">C57BL/6J</strain>
        <tissue evidence="2">Corpora quadrigemina</tissue>
    </source>
</reference>
<reference evidence="2" key="2">
    <citation type="journal article" date="2000" name="Genome Res.">
        <title>Normalization and subtraction of cap-trapper-selected cDNAs to prepare full-length cDNA libraries for rapid discovery of new genes.</title>
        <authorList>
            <person name="Carninci P."/>
            <person name="Shibata Y."/>
            <person name="Hayatsu N."/>
            <person name="Sugahara Y."/>
            <person name="Shibata K."/>
            <person name="Itoh M."/>
            <person name="Konno H."/>
            <person name="Okazaki Y."/>
            <person name="Muramatsu M."/>
            <person name="Hayashizaki Y."/>
        </authorList>
    </citation>
    <scope>NUCLEOTIDE SEQUENCE</scope>
    <source>
        <strain evidence="2">C57BL/6J</strain>
        <tissue evidence="2">Corpora quadrigemina</tissue>
    </source>
</reference>
<reference evidence="2" key="6">
    <citation type="submission" date="2004-03" db="EMBL/GenBank/DDBJ databases">
        <authorList>
            <person name="Arakawa T."/>
            <person name="Carninci P."/>
            <person name="Fukuda S."/>
            <person name="Hashizume W."/>
            <person name="Hayashida K."/>
            <person name="Hori F."/>
            <person name="Iida J."/>
            <person name="Imamura K."/>
            <person name="Imotani K."/>
            <person name="Itoh M."/>
            <person name="Kanagawa S."/>
            <person name="Kawai J."/>
            <person name="Kojima M."/>
            <person name="Konno H."/>
            <person name="Murata M."/>
            <person name="Nakamura M."/>
            <person name="Ninomiya N."/>
            <person name="Nishiyori H."/>
            <person name="Nomura K."/>
            <person name="Ohno M."/>
            <person name="Sakazume N."/>
            <person name="Sano H."/>
            <person name="Sasaki D."/>
            <person name="Shibata K."/>
            <person name="Shiraki T."/>
            <person name="Tagami M."/>
            <person name="Tagami Y."/>
            <person name="Waki K."/>
            <person name="Watahiki A."/>
            <person name="Muramatsu M."/>
            <person name="Hayashizaki Y."/>
        </authorList>
    </citation>
    <scope>NUCLEOTIDE SEQUENCE</scope>
    <source>
        <strain evidence="2">C57BL/6J</strain>
        <tissue evidence="2">Corpora quadrigemina</tissue>
    </source>
</reference>
<feature type="region of interest" description="Disordered" evidence="1">
    <location>
        <begin position="1"/>
        <end position="27"/>
    </location>
</feature>
<dbReference type="MGI" id="MGI:3802094">
    <property type="gene designation" value="Gm15998"/>
</dbReference>
<dbReference type="AlphaFoldDB" id="Q3USU7"/>
<reference evidence="2" key="8">
    <citation type="journal article" date="2005" name="Science">
        <title>Antisense Transcription in the Mammalian Transcriptome.</title>
        <authorList>
            <consortium name="RIKEN Genome Exploration Research Group and Genome Science Group (Genome Network Project Core Group) and the FANTOM Consortium"/>
        </authorList>
    </citation>
    <scope>NUCLEOTIDE SEQUENCE</scope>
    <source>
        <strain evidence="2">C57BL/6J</strain>
        <tissue evidence="2">Corpora quadrigemina</tissue>
    </source>
</reference>
<protein>
    <submittedName>
        <fullName evidence="2">Uncharacterized protein</fullName>
    </submittedName>
</protein>